<sequence>MKIFLEIIKDEDPEIEDFISSIEPYLTDKGFNSTDFENELNSRLAAIREEVKSKLQGTDGSKD</sequence>
<evidence type="ECO:0000313" key="2">
    <source>
        <dbReference type="Proteomes" id="UP000774935"/>
    </source>
</evidence>
<reference evidence="1 2" key="1">
    <citation type="submission" date="2021-07" db="EMBL/GenBank/DDBJ databases">
        <authorList>
            <person name="Kim M.K."/>
        </authorList>
    </citation>
    <scope>NUCLEOTIDE SEQUENCE [LARGE SCALE GENOMIC DNA]</scope>
    <source>
        <strain evidence="1 2">HLY7-15</strain>
    </source>
</reference>
<dbReference type="EMBL" id="JAHWXQ010000003">
    <property type="protein sequence ID" value="MBW3366102.1"/>
    <property type="molecule type" value="Genomic_DNA"/>
</dbReference>
<dbReference type="RefSeq" id="WP_199110593.1">
    <property type="nucleotide sequence ID" value="NZ_JAHWXQ010000003.1"/>
</dbReference>
<organism evidence="1 2">
    <name type="scientific">Pontibacter populi</name>
    <dbReference type="NCBI Taxonomy" id="890055"/>
    <lineage>
        <taxon>Bacteria</taxon>
        <taxon>Pseudomonadati</taxon>
        <taxon>Bacteroidota</taxon>
        <taxon>Cytophagia</taxon>
        <taxon>Cytophagales</taxon>
        <taxon>Hymenobacteraceae</taxon>
        <taxon>Pontibacter</taxon>
    </lineage>
</organism>
<proteinExistence type="predicted"/>
<evidence type="ECO:0000313" key="1">
    <source>
        <dbReference type="EMBL" id="MBW3366102.1"/>
    </source>
</evidence>
<dbReference type="Proteomes" id="UP000774935">
    <property type="component" value="Unassembled WGS sequence"/>
</dbReference>
<protein>
    <submittedName>
        <fullName evidence="1">Uncharacterized protein</fullName>
    </submittedName>
</protein>
<keyword evidence="2" id="KW-1185">Reference proteome</keyword>
<comment type="caution">
    <text evidence="1">The sequence shown here is derived from an EMBL/GenBank/DDBJ whole genome shotgun (WGS) entry which is preliminary data.</text>
</comment>
<name>A0ABS6XDN5_9BACT</name>
<accession>A0ABS6XDN5</accession>
<gene>
    <name evidence="1" type="ORF">KYK27_13650</name>
</gene>